<feature type="compositionally biased region" description="Polar residues" evidence="1">
    <location>
        <begin position="1023"/>
        <end position="1033"/>
    </location>
</feature>
<feature type="compositionally biased region" description="Low complexity" evidence="1">
    <location>
        <begin position="812"/>
        <end position="827"/>
    </location>
</feature>
<evidence type="ECO:0000313" key="2">
    <source>
        <dbReference type="EMBL" id="CAD7574260.1"/>
    </source>
</evidence>
<feature type="compositionally biased region" description="Basic and acidic residues" evidence="1">
    <location>
        <begin position="211"/>
        <end position="224"/>
    </location>
</feature>
<feature type="compositionally biased region" description="Low complexity" evidence="1">
    <location>
        <begin position="918"/>
        <end position="932"/>
    </location>
</feature>
<dbReference type="EMBL" id="OE182217">
    <property type="protein sequence ID" value="CAD7574260.1"/>
    <property type="molecule type" value="Genomic_DNA"/>
</dbReference>
<feature type="region of interest" description="Disordered" evidence="1">
    <location>
        <begin position="403"/>
        <end position="1184"/>
    </location>
</feature>
<sequence>MSVDDDDDLESLRLYALQTLLAKKKTPGATTLTPPQPAMSGVSQCQGTRLTWSPYQAQLTTRGRGFHRGGRNGVFQSHRNNSNLIAIVPVTEETENSVSKNKQVSSSEIPRLVLPQHRYCKDHSPQTKEEKVSGFLRGDKDLSLPEPQPVSVITVPSCVLVCWQGVFQSHRNNSNLIAIVPVTEETENSVSKNKQVSSSEIPRLVLPQHRYCKDHSPQTKEEKVSVTTKFSRYEDSDSDSNSSADDSDESTDNESEKGSATSEKGQESKGVEQKDDVPHNGIREEVLKKSGGDDDDIDDSIERLMDQLEEVIGDKVSDNKVVPIVLKKESPNMKAELKIPVAMPTRPIEYFVTLEPVVSPGISKDISLPLVRSLSSEESTISKHLSTSSFKTEPLHEMDRSILHRSSPKRHPLSPISRSSHSHTRSPLNRVERVPSPSSRVRPYYPTGNHRFSRSPSRYHTSPRYSRSRSRTPLRPMKVSSSPLRSLHSSRRSISPRRDVSRSPPSRYLSRINKSLSPRRSLSPLLHCSVSPRRPLSPRRSVSPKGRRAEFISLRRSPSQLYKSSPRRRSISPSFRRRSLSPRKSPMRRHSPSPRRIVSPLPHRYRPPSPRRQRSTSPRQSSYRSSPSHKLCSPSSRHFSPLPRRTSPSRHLHSPLSRQHSPHTWRQNSPAKQSSAASPSQRRFSPLRRQVSPPRRQLSPSRRMASPSRRQISPSRRQISPSRRLISPPRRQISPIHRPLSPLRRHISPVRRPISPSQRHISPDRRPISPMRRRTSPARRPNSPLRRQISPARRPNSPLRRQIITSPWRPNSPQRRQLSPLRRQSSPARRPSTPVRRQISPARRAPSPLRRQLSPISQQVSPKRYISSSPRKLSPVPKRSRSPVRRNPSPPRKISPLVRNPSPPQRHTSGSPPRSLGKRPSPSRNISPISKRLGSPKYGRSRSPQHLKERRSSLISRNRSSWSPNQDTDNKTVSPRICKRSRSPVSKHRSRSDFNVRQKEKDTAAGNDKIHLKEQEQRKTSKEVNSTRSSVNRGRSLKHSNSSRSAGWSSSSSLSLSPSPEVNTHAKSPIRIATTIISRRLGRGSSAGKHSSNSGETSTKVSVKNRVGKRETQNESSRKRDINKKSNRKQSASPRSPLRNSPKVSEREIDRNKFQRGKNSSHRNSKSLKQDVESGPTDPVMEARRRKFESLNIVEPSVKKIRLKNMSEEKEKKELTTTSLGEQPHHLTPPVESVLTHKKPEKSDWDEIDDCILELEKAINLWDSDDGDFEVQNKLKSSEDTKSLAKKKGYPKPLIKNLLRLPETPQSPKPKKPDTIPLVTKYYPCLQKINKILVSGFPILEASIRTNNILKKPPVLVYKQPSSLRNLLVHPKLKTENGTTFIQPQQGSQTCNKTACKTCQIHHPAATFSNITYSIYTIKDNHTKLPANHEEVRARKEESRLFSTIKKCTEPELSSKEIDLRAELSRRRAERLTLAGSVHESLPARLVQSAFQGVVGNKTFKKIEREDIQTTKKKLEAHRVERNEKRRVMVLKKPTVLENDTSFFNITLSKGRLFQMVPSGGSDNFVGPRVTSFVSGRPRIEPRAISRLKAPLSQLCQLESEAQSNRMKRSLSPLPAKIPIHLRLGLPSMILKSSESREVTKDLENIFAASTDRNKISLFDYYNKSEGLEYLLNTWNIRRDSLIVKAVRPMTQTSRPPFSSSGSGAEVLPSRI</sequence>
<protein>
    <submittedName>
        <fullName evidence="2">(California timema) hypothetical protein</fullName>
    </submittedName>
</protein>
<feature type="compositionally biased region" description="Basic residues" evidence="1">
    <location>
        <begin position="977"/>
        <end position="990"/>
    </location>
</feature>
<feature type="compositionally biased region" description="Low complexity" evidence="1">
    <location>
        <begin position="615"/>
        <end position="636"/>
    </location>
</feature>
<feature type="compositionally biased region" description="Polar residues" evidence="1">
    <location>
        <begin position="964"/>
        <end position="973"/>
    </location>
</feature>
<feature type="compositionally biased region" description="Basic and acidic residues" evidence="1">
    <location>
        <begin position="991"/>
        <end position="1022"/>
    </location>
</feature>
<feature type="compositionally biased region" description="Basic and acidic residues" evidence="1">
    <location>
        <begin position="1108"/>
        <end position="1124"/>
    </location>
</feature>
<accession>A0A7R9J856</accession>
<feature type="compositionally biased region" description="Low complexity" evidence="1">
    <location>
        <begin position="867"/>
        <end position="877"/>
    </location>
</feature>
<feature type="region of interest" description="Disordered" evidence="1">
    <location>
        <begin position="207"/>
        <end position="298"/>
    </location>
</feature>
<feature type="compositionally biased region" description="Low complexity" evidence="1">
    <location>
        <begin position="840"/>
        <end position="855"/>
    </location>
</feature>
<organism evidence="2">
    <name type="scientific">Timema californicum</name>
    <name type="common">California timema</name>
    <name type="synonym">Walking stick</name>
    <dbReference type="NCBI Taxonomy" id="61474"/>
    <lineage>
        <taxon>Eukaryota</taxon>
        <taxon>Metazoa</taxon>
        <taxon>Ecdysozoa</taxon>
        <taxon>Arthropoda</taxon>
        <taxon>Hexapoda</taxon>
        <taxon>Insecta</taxon>
        <taxon>Pterygota</taxon>
        <taxon>Neoptera</taxon>
        <taxon>Polyneoptera</taxon>
        <taxon>Phasmatodea</taxon>
        <taxon>Timematodea</taxon>
        <taxon>Timematoidea</taxon>
        <taxon>Timematidae</taxon>
        <taxon>Timema</taxon>
    </lineage>
</organism>
<feature type="compositionally biased region" description="Low complexity" evidence="1">
    <location>
        <begin position="1040"/>
        <end position="1059"/>
    </location>
</feature>
<feature type="compositionally biased region" description="Low complexity" evidence="1">
    <location>
        <begin position="953"/>
        <end position="963"/>
    </location>
</feature>
<feature type="compositionally biased region" description="Polar residues" evidence="1">
    <location>
        <begin position="1692"/>
        <end position="1703"/>
    </location>
</feature>
<feature type="compositionally biased region" description="Basic and acidic residues" evidence="1">
    <location>
        <begin position="264"/>
        <end position="292"/>
    </location>
</feature>
<feature type="compositionally biased region" description="Low complexity" evidence="1">
    <location>
        <begin position="473"/>
        <end position="487"/>
    </location>
</feature>
<feature type="compositionally biased region" description="Low complexity" evidence="1">
    <location>
        <begin position="667"/>
        <end position="739"/>
    </location>
</feature>
<feature type="compositionally biased region" description="Basic residues" evidence="1">
    <location>
        <begin position="1154"/>
        <end position="1166"/>
    </location>
</feature>
<feature type="region of interest" description="Disordered" evidence="1">
    <location>
        <begin position="1209"/>
        <end position="1240"/>
    </location>
</feature>
<feature type="compositionally biased region" description="Low complexity" evidence="1">
    <location>
        <begin position="454"/>
        <end position="465"/>
    </location>
</feature>
<name>A0A7R9J856_TIMCA</name>
<feature type="compositionally biased region" description="Polar residues" evidence="1">
    <location>
        <begin position="656"/>
        <end position="666"/>
    </location>
</feature>
<feature type="compositionally biased region" description="Low complexity" evidence="1">
    <location>
        <begin position="434"/>
        <end position="443"/>
    </location>
</feature>
<feature type="compositionally biased region" description="Polar residues" evidence="1">
    <location>
        <begin position="1088"/>
        <end position="1102"/>
    </location>
</feature>
<feature type="compositionally biased region" description="Low complexity" evidence="1">
    <location>
        <begin position="515"/>
        <end position="544"/>
    </location>
</feature>
<feature type="compositionally biased region" description="Basic and acidic residues" evidence="1">
    <location>
        <begin position="1144"/>
        <end position="1153"/>
    </location>
</feature>
<reference evidence="2" key="1">
    <citation type="submission" date="2020-11" db="EMBL/GenBank/DDBJ databases">
        <authorList>
            <person name="Tran Van P."/>
        </authorList>
    </citation>
    <scope>NUCLEOTIDE SEQUENCE</scope>
</reference>
<proteinExistence type="predicted"/>
<feature type="compositionally biased region" description="Basic residues" evidence="1">
    <location>
        <begin position="565"/>
        <end position="593"/>
    </location>
</feature>
<feature type="compositionally biased region" description="Basic residues" evidence="1">
    <location>
        <begin position="603"/>
        <end position="614"/>
    </location>
</feature>
<feature type="compositionally biased region" description="Polar residues" evidence="1">
    <location>
        <begin position="1129"/>
        <end position="1143"/>
    </location>
</feature>
<feature type="region of interest" description="Disordered" evidence="1">
    <location>
        <begin position="1692"/>
        <end position="1712"/>
    </location>
</feature>
<gene>
    <name evidence="2" type="ORF">TCMB3V08_LOCUS6880</name>
</gene>
<evidence type="ECO:0000256" key="1">
    <source>
        <dbReference type="SAM" id="MobiDB-lite"/>
    </source>
</evidence>